<dbReference type="AlphaFoldDB" id="N1Q1S3"/>
<reference evidence="4" key="1">
    <citation type="journal article" date="2012" name="PLoS Genet.">
        <title>The genomes of the fungal plant pathogens Cladosporium fulvum and Dothistroma septosporum reveal adaptation to different hosts and lifestyles but also signatures of common ancestry.</title>
        <authorList>
            <person name="de Wit P.J.G.M."/>
            <person name="van der Burgt A."/>
            <person name="Oekmen B."/>
            <person name="Stergiopoulos I."/>
            <person name="Abd-Elsalam K.A."/>
            <person name="Aerts A.L."/>
            <person name="Bahkali A.H."/>
            <person name="Beenen H.G."/>
            <person name="Chettri P."/>
            <person name="Cox M.P."/>
            <person name="Datema E."/>
            <person name="de Vries R.P."/>
            <person name="Dhillon B."/>
            <person name="Ganley A.R."/>
            <person name="Griffiths S.A."/>
            <person name="Guo Y."/>
            <person name="Hamelin R.C."/>
            <person name="Henrissat B."/>
            <person name="Kabir M.S."/>
            <person name="Jashni M.K."/>
            <person name="Kema G."/>
            <person name="Klaubauf S."/>
            <person name="Lapidus A."/>
            <person name="Levasseur A."/>
            <person name="Lindquist E."/>
            <person name="Mehrabi R."/>
            <person name="Ohm R.A."/>
            <person name="Owen T.J."/>
            <person name="Salamov A."/>
            <person name="Schwelm A."/>
            <person name="Schijlen E."/>
            <person name="Sun H."/>
            <person name="van den Burg H.A."/>
            <person name="van Ham R.C.H.J."/>
            <person name="Zhang S."/>
            <person name="Goodwin S.B."/>
            <person name="Grigoriev I.V."/>
            <person name="Collemare J."/>
            <person name="Bradshaw R.E."/>
        </authorList>
    </citation>
    <scope>NUCLEOTIDE SEQUENCE [LARGE SCALE GENOMIC DNA]</scope>
    <source>
        <strain evidence="4">NZE10 / CBS 128990</strain>
    </source>
</reference>
<keyword evidence="3" id="KW-0378">Hydrolase</keyword>
<dbReference type="InterPro" id="IPR037176">
    <property type="entry name" value="Osmotin/thaumatin-like_sf"/>
</dbReference>
<evidence type="ECO:0000313" key="4">
    <source>
        <dbReference type="Proteomes" id="UP000016933"/>
    </source>
</evidence>
<reference evidence="3 4" key="2">
    <citation type="journal article" date="2012" name="PLoS Pathog.">
        <title>Diverse lifestyles and strategies of plant pathogenesis encoded in the genomes of eighteen Dothideomycetes fungi.</title>
        <authorList>
            <person name="Ohm R.A."/>
            <person name="Feau N."/>
            <person name="Henrissat B."/>
            <person name="Schoch C.L."/>
            <person name="Horwitz B.A."/>
            <person name="Barry K.W."/>
            <person name="Condon B.J."/>
            <person name="Copeland A.C."/>
            <person name="Dhillon B."/>
            <person name="Glaser F."/>
            <person name="Hesse C.N."/>
            <person name="Kosti I."/>
            <person name="LaButti K."/>
            <person name="Lindquist E.A."/>
            <person name="Lucas S."/>
            <person name="Salamov A.A."/>
            <person name="Bradshaw R.E."/>
            <person name="Ciuffetti L."/>
            <person name="Hamelin R.C."/>
            <person name="Kema G.H.J."/>
            <person name="Lawrence C."/>
            <person name="Scott J.A."/>
            <person name="Spatafora J.W."/>
            <person name="Turgeon B.G."/>
            <person name="de Wit P.J.G.M."/>
            <person name="Zhong S."/>
            <person name="Goodwin S.B."/>
            <person name="Grigoriev I.V."/>
        </authorList>
    </citation>
    <scope>NUCLEOTIDE SEQUENCE [LARGE SCALE GENOMIC DNA]</scope>
    <source>
        <strain evidence="4">NZE10 / CBS 128990</strain>
    </source>
</reference>
<dbReference type="OrthoDB" id="10058186at2759"/>
<evidence type="ECO:0000256" key="1">
    <source>
        <dbReference type="SAM" id="MobiDB-lite"/>
    </source>
</evidence>
<dbReference type="InterPro" id="IPR042517">
    <property type="entry name" value="Glyco_hydro_64_N_2"/>
</dbReference>
<gene>
    <name evidence="3" type="ORF">DOTSEDRAFT_68452</name>
</gene>
<dbReference type="eggNOG" id="ENOG502R3TN">
    <property type="taxonomic scope" value="Eukaryota"/>
</dbReference>
<dbReference type="Gene3D" id="2.60.110.10">
    <property type="entry name" value="Thaumatin"/>
    <property type="match status" value="1"/>
</dbReference>
<dbReference type="CDD" id="cd09220">
    <property type="entry name" value="GH64-GluB-like"/>
    <property type="match status" value="1"/>
</dbReference>
<evidence type="ECO:0000313" key="3">
    <source>
        <dbReference type="EMBL" id="EME49681.1"/>
    </source>
</evidence>
<dbReference type="STRING" id="675120.N1Q1S3"/>
<feature type="region of interest" description="Disordered" evidence="1">
    <location>
        <begin position="14"/>
        <end position="62"/>
    </location>
</feature>
<dbReference type="EMBL" id="KB446535">
    <property type="protein sequence ID" value="EME49681.1"/>
    <property type="molecule type" value="Genomic_DNA"/>
</dbReference>
<dbReference type="OMA" id="FCEFTWN"/>
<dbReference type="PROSITE" id="PS52006">
    <property type="entry name" value="GH64"/>
    <property type="match status" value="1"/>
</dbReference>
<dbReference type="Pfam" id="PF16483">
    <property type="entry name" value="Glyco_hydro_64"/>
    <property type="match status" value="1"/>
</dbReference>
<dbReference type="Proteomes" id="UP000016933">
    <property type="component" value="Unassembled WGS sequence"/>
</dbReference>
<dbReference type="PANTHER" id="PTHR38165:SF1">
    <property type="entry name" value="GLUCANASE B"/>
    <property type="match status" value="1"/>
</dbReference>
<dbReference type="Gene3D" id="3.30.920.50">
    <property type="entry name" value="Beta-1,3-glucanase, C-terminal domain"/>
    <property type="match status" value="1"/>
</dbReference>
<protein>
    <submittedName>
        <fullName evidence="3">Glycoside hydrolase family 64 protein</fullName>
    </submittedName>
</protein>
<keyword evidence="4" id="KW-1185">Reference proteome</keyword>
<dbReference type="InterPro" id="IPR037398">
    <property type="entry name" value="Glyco_hydro_64_fam"/>
</dbReference>
<proteinExistence type="predicted"/>
<dbReference type="PANTHER" id="PTHR38165">
    <property type="match status" value="1"/>
</dbReference>
<organism evidence="3 4">
    <name type="scientific">Dothistroma septosporum (strain NZE10 / CBS 128990)</name>
    <name type="common">Red band needle blight fungus</name>
    <name type="synonym">Mycosphaerella pini</name>
    <dbReference type="NCBI Taxonomy" id="675120"/>
    <lineage>
        <taxon>Eukaryota</taxon>
        <taxon>Fungi</taxon>
        <taxon>Dikarya</taxon>
        <taxon>Ascomycota</taxon>
        <taxon>Pezizomycotina</taxon>
        <taxon>Dothideomycetes</taxon>
        <taxon>Dothideomycetidae</taxon>
        <taxon>Mycosphaerellales</taxon>
        <taxon>Mycosphaerellaceae</taxon>
        <taxon>Dothistroma</taxon>
    </lineage>
</organism>
<dbReference type="InterPro" id="IPR032477">
    <property type="entry name" value="Glyco_hydro_64"/>
</dbReference>
<sequence length="459" mass="48847">MGSLVEGIRSFVKRHLRKHHHQPARESKYYSPSLPANPDPQDGQPAATPPQDQPAGQQSRPQTIRVHNRAAVMPTAQAATTTGTLQIALMNQSNSSQVYAYITGRAIDNNDAVFMLQADARTPYYPASPSKVGSPVPVNIAISLGAPGNTVTATIPRLAGARIWFSIGNPLTFLLNPGPGVVEPSVFNRSDPNYNINFGFCEFTFNSAQVFVNISYVDFVSNVPIALTLADTSGGSQHVAGMSSDGLATVAKGLRAQTVADGRRWGSLIVQSGGKDLRALSPNSGITTNPTWFETYWTDYVNQVWDKYSSQQLIVDTQASWGEVKGQVNSSGYLDFGDGSTFSKPTSADIFSSNSGPFATGGNAKTNAIIPRLCAGFNRSTLLASDQAPNGTSPPQYYQNAITNHYSRIVHAANVDGLGYAWPYDDVAPDGGAPQEGAIFSFSPSKLTVTAGGNNAYAA</sequence>
<dbReference type="GO" id="GO:0016787">
    <property type="term" value="F:hydrolase activity"/>
    <property type="evidence" value="ECO:0007669"/>
    <property type="project" value="UniProtKB-KW"/>
</dbReference>
<dbReference type="HOGENOM" id="CLU_032886_2_0_1"/>
<name>N1Q1S3_DOTSN</name>
<evidence type="ECO:0000259" key="2">
    <source>
        <dbReference type="PROSITE" id="PS52006"/>
    </source>
</evidence>
<feature type="domain" description="GH64" evidence="2">
    <location>
        <begin position="82"/>
        <end position="444"/>
    </location>
</feature>
<accession>N1Q1S3</accession>